<evidence type="ECO:0000259" key="10">
    <source>
        <dbReference type="PROSITE" id="PS51296"/>
    </source>
</evidence>
<name>A0A182VQD7_9DIPT</name>
<evidence type="ECO:0000313" key="12">
    <source>
        <dbReference type="Proteomes" id="UP000075920"/>
    </source>
</evidence>
<dbReference type="InterPro" id="IPR023753">
    <property type="entry name" value="FAD/NAD-binding_dom"/>
</dbReference>
<dbReference type="STRING" id="112268.A0A182VQD7"/>
<dbReference type="SUPFAM" id="SSF51905">
    <property type="entry name" value="FAD/NAD(P)-binding domain"/>
    <property type="match status" value="1"/>
</dbReference>
<evidence type="ECO:0000256" key="2">
    <source>
        <dbReference type="ARBA" id="ARBA00006442"/>
    </source>
</evidence>
<keyword evidence="4" id="KW-0001">2Fe-2S</keyword>
<dbReference type="Pfam" id="PF07992">
    <property type="entry name" value="Pyr_redox_2"/>
    <property type="match status" value="1"/>
</dbReference>
<comment type="similarity">
    <text evidence="2">Belongs to the FAD-dependent oxidoreductase family.</text>
</comment>
<keyword evidence="9" id="KW-0411">Iron-sulfur</keyword>
<dbReference type="Pfam" id="PF02582">
    <property type="entry name" value="DUF155"/>
    <property type="match status" value="1"/>
</dbReference>
<dbReference type="Proteomes" id="UP000075920">
    <property type="component" value="Unassembled WGS sequence"/>
</dbReference>
<reference evidence="12" key="1">
    <citation type="submission" date="2013-03" db="EMBL/GenBank/DDBJ databases">
        <title>The Genome Sequence of Anopheles minimus MINIMUS1.</title>
        <authorList>
            <consortium name="The Broad Institute Genomics Platform"/>
            <person name="Neafsey D.E."/>
            <person name="Walton C."/>
            <person name="Walker B."/>
            <person name="Young S.K."/>
            <person name="Zeng Q."/>
            <person name="Gargeya S."/>
            <person name="Fitzgerald M."/>
            <person name="Haas B."/>
            <person name="Abouelleil A."/>
            <person name="Allen A.W."/>
            <person name="Alvarado L."/>
            <person name="Arachchi H.M."/>
            <person name="Berlin A.M."/>
            <person name="Chapman S.B."/>
            <person name="Gainer-Dewar J."/>
            <person name="Goldberg J."/>
            <person name="Griggs A."/>
            <person name="Gujja S."/>
            <person name="Hansen M."/>
            <person name="Howarth C."/>
            <person name="Imamovic A."/>
            <person name="Ireland A."/>
            <person name="Larimer J."/>
            <person name="McCowan C."/>
            <person name="Murphy C."/>
            <person name="Pearson M."/>
            <person name="Poon T.W."/>
            <person name="Priest M."/>
            <person name="Roberts A."/>
            <person name="Saif S."/>
            <person name="Shea T."/>
            <person name="Sisk P."/>
            <person name="Sykes S."/>
            <person name="Wortman J."/>
            <person name="Nusbaum C."/>
            <person name="Birren B."/>
        </authorList>
    </citation>
    <scope>NUCLEOTIDE SEQUENCE [LARGE SCALE GENOMIC DNA]</scope>
    <source>
        <strain evidence="12">MINIMUS1</strain>
    </source>
</reference>
<proteinExistence type="inferred from homology"/>
<dbReference type="InterPro" id="IPR003734">
    <property type="entry name" value="DUF155"/>
</dbReference>
<keyword evidence="3" id="KW-0285">Flavoprotein</keyword>
<dbReference type="AlphaFoldDB" id="A0A182VQD7"/>
<evidence type="ECO:0000256" key="8">
    <source>
        <dbReference type="ARBA" id="ARBA00023004"/>
    </source>
</evidence>
<evidence type="ECO:0000256" key="9">
    <source>
        <dbReference type="ARBA" id="ARBA00023014"/>
    </source>
</evidence>
<dbReference type="Gene3D" id="3.50.50.60">
    <property type="entry name" value="FAD/NAD(P)-binding domain"/>
    <property type="match status" value="2"/>
</dbReference>
<dbReference type="PANTHER" id="PTHR43557:SF2">
    <property type="entry name" value="RIESKE DOMAIN-CONTAINING PROTEIN-RELATED"/>
    <property type="match status" value="1"/>
</dbReference>
<dbReference type="InterPro" id="IPR017941">
    <property type="entry name" value="Rieske_2Fe-2S"/>
</dbReference>
<sequence length="943" mass="104488">MTSFISISLFNSCRRVSSTLVLSACRNASTTGNGNAPLAKPIKGKTVQGSAGPLTIASQLGNNPYFVSRGRPSSQVQQCNKISSTSIISLHESMQLKKRPRRKREDENDKIARGYKTVTAFATAEEYDLDRLLRALREQNLYEPKQFLSSDDIDTEPDVLHVTAKYKVGDECRDLYFFREGTVVLWNCTDLESSNILRFLRPFEQDSYDEGTVLEESESMLYNHDGVARLKYNSFYVSKSEEADLEKYTFSNAMSLSVKLGIWEASLERYIDSMAYVTEDLKKGNKIKISRPDMLRRTGELFALRHVINLSSDLLDTPDFYWDREQLETLYNQTCAYFSITRRTRVMNEKLNHCVELADLISSNLNDDHHVRLEWMIIILIMVEVLFSSVRHNMMSYLSSKVTAAVTNTNGGPVAQDDDYIEAVVCQESDIGENQMKQVELGEGKVLLVRQNGKLTAIGNKCSHYGAMLVTGALGEGRVRCPWHGACFNVETGDIEDFPGMDSLPCYRVTVGDTGDVKVRAKRTELATNKRVRVMAKRATQDERTYVIIGGGPSGATCAETLRQEGFSGRVVMINKEPCLPYDRIKVSKTMDMNLEKCLLRTQQFYDDNEIEAMLGIAVTKLDGAAREITLDNGYKIRYDKAYIATGSKPRRPPIEGADMACVLRTAADAKHVNGLLGPGKKIVILGTSFIGLEAAAYCVGKVAKVTVIGRGVVPLKESFGDAIGKRIMELFEEKGVEFVMNSGIQRCIGEGGTLKQVELTDGTMLDADVCIFGIGSTLYTEFLENSGIAVNRNGSINTDQYLETNVEGVYVGGDIANAPVHSNAGEQATIGHYPLAQYHGRVAALNMAGVATPLKAVPFFWTVLFGKSFRYCGYGHPDEVIIEGDLAELKFVAFYIGKGGRVIGMSSCQRDPVVAQFAEYSSQGKVLHKDDLTPNPFGWIPS</sequence>
<dbReference type="CDD" id="cd03478">
    <property type="entry name" value="Rieske_AIFL_N"/>
    <property type="match status" value="1"/>
</dbReference>
<dbReference type="PANTHER" id="PTHR43557">
    <property type="entry name" value="APOPTOSIS-INDUCING FACTOR 1"/>
    <property type="match status" value="1"/>
</dbReference>
<dbReference type="SUPFAM" id="SSF50022">
    <property type="entry name" value="ISP domain"/>
    <property type="match status" value="1"/>
</dbReference>
<keyword evidence="5" id="KW-0479">Metal-binding</keyword>
<dbReference type="Gene3D" id="2.102.10.10">
    <property type="entry name" value="Rieske [2Fe-2S] iron-sulphur domain"/>
    <property type="match status" value="1"/>
</dbReference>
<evidence type="ECO:0000313" key="11">
    <source>
        <dbReference type="EnsemblMetazoa" id="AMIN000266-PA"/>
    </source>
</evidence>
<dbReference type="PRINTS" id="PR00469">
    <property type="entry name" value="PNDRDTASEII"/>
</dbReference>
<keyword evidence="8" id="KW-0408">Iron</keyword>
<dbReference type="InterPro" id="IPR016156">
    <property type="entry name" value="FAD/NAD-linked_Rdtase_dimer_sf"/>
</dbReference>
<dbReference type="GO" id="GO:0051537">
    <property type="term" value="F:2 iron, 2 sulfur cluster binding"/>
    <property type="evidence" value="ECO:0007669"/>
    <property type="project" value="UniProtKB-KW"/>
</dbReference>
<dbReference type="PRINTS" id="PR00368">
    <property type="entry name" value="FADPNR"/>
</dbReference>
<protein>
    <recommendedName>
        <fullName evidence="10">Rieske domain-containing protein</fullName>
    </recommendedName>
</protein>
<dbReference type="PROSITE" id="PS51296">
    <property type="entry name" value="RIESKE"/>
    <property type="match status" value="1"/>
</dbReference>
<organism evidence="11 12">
    <name type="scientific">Anopheles minimus</name>
    <dbReference type="NCBI Taxonomy" id="112268"/>
    <lineage>
        <taxon>Eukaryota</taxon>
        <taxon>Metazoa</taxon>
        <taxon>Ecdysozoa</taxon>
        <taxon>Arthropoda</taxon>
        <taxon>Hexapoda</taxon>
        <taxon>Insecta</taxon>
        <taxon>Pterygota</taxon>
        <taxon>Neoptera</taxon>
        <taxon>Endopterygota</taxon>
        <taxon>Diptera</taxon>
        <taxon>Nematocera</taxon>
        <taxon>Culicoidea</taxon>
        <taxon>Culicidae</taxon>
        <taxon>Anophelinae</taxon>
        <taxon>Anopheles</taxon>
    </lineage>
</organism>
<dbReference type="GO" id="GO:0016651">
    <property type="term" value="F:oxidoreductase activity, acting on NAD(P)H"/>
    <property type="evidence" value="ECO:0007669"/>
    <property type="project" value="TreeGrafter"/>
</dbReference>
<keyword evidence="12" id="KW-1185">Reference proteome</keyword>
<feature type="domain" description="Rieske" evidence="10">
    <location>
        <begin position="423"/>
        <end position="518"/>
    </location>
</feature>
<comment type="cofactor">
    <cofactor evidence="1">
        <name>FAD</name>
        <dbReference type="ChEBI" id="CHEBI:57692"/>
    </cofactor>
</comment>
<evidence type="ECO:0000256" key="4">
    <source>
        <dbReference type="ARBA" id="ARBA00022714"/>
    </source>
</evidence>
<dbReference type="EnsemblMetazoa" id="AMIN000266-RA">
    <property type="protein sequence ID" value="AMIN000266-PA"/>
    <property type="gene ID" value="AMIN000266"/>
</dbReference>
<dbReference type="InterPro" id="IPR036188">
    <property type="entry name" value="FAD/NAD-bd_sf"/>
</dbReference>
<dbReference type="InterPro" id="IPR050446">
    <property type="entry name" value="FAD-oxidoreductase/Apoptosis"/>
</dbReference>
<evidence type="ECO:0000256" key="1">
    <source>
        <dbReference type="ARBA" id="ARBA00001974"/>
    </source>
</evidence>
<dbReference type="FunFam" id="2.102.10.10:FF:000003">
    <property type="entry name" value="apoptosis-inducing factor 3 isoform X2"/>
    <property type="match status" value="1"/>
</dbReference>
<dbReference type="GO" id="GO:0005737">
    <property type="term" value="C:cytoplasm"/>
    <property type="evidence" value="ECO:0007669"/>
    <property type="project" value="TreeGrafter"/>
</dbReference>
<evidence type="ECO:0000256" key="3">
    <source>
        <dbReference type="ARBA" id="ARBA00022630"/>
    </source>
</evidence>
<dbReference type="VEuPathDB" id="VectorBase:AMIN000266"/>
<evidence type="ECO:0000256" key="5">
    <source>
        <dbReference type="ARBA" id="ARBA00022723"/>
    </source>
</evidence>
<evidence type="ECO:0000256" key="7">
    <source>
        <dbReference type="ARBA" id="ARBA00023002"/>
    </source>
</evidence>
<keyword evidence="6" id="KW-0274">FAD</keyword>
<dbReference type="SUPFAM" id="SSF55424">
    <property type="entry name" value="FAD/NAD-linked reductases, dimerisation (C-terminal) domain"/>
    <property type="match status" value="1"/>
</dbReference>
<dbReference type="Pfam" id="PF00355">
    <property type="entry name" value="Rieske"/>
    <property type="match status" value="1"/>
</dbReference>
<evidence type="ECO:0000256" key="6">
    <source>
        <dbReference type="ARBA" id="ARBA00022827"/>
    </source>
</evidence>
<dbReference type="GO" id="GO:0046872">
    <property type="term" value="F:metal ion binding"/>
    <property type="evidence" value="ECO:0007669"/>
    <property type="project" value="UniProtKB-KW"/>
</dbReference>
<dbReference type="InterPro" id="IPR036922">
    <property type="entry name" value="Rieske_2Fe-2S_sf"/>
</dbReference>
<accession>A0A182VQD7</accession>
<reference evidence="11" key="2">
    <citation type="submission" date="2020-05" db="UniProtKB">
        <authorList>
            <consortium name="EnsemblMetazoa"/>
        </authorList>
    </citation>
    <scope>IDENTIFICATION</scope>
    <source>
        <strain evidence="11">MINIMUS1</strain>
    </source>
</reference>
<keyword evidence="7" id="KW-0560">Oxidoreductase</keyword>
<dbReference type="Gene3D" id="3.30.390.30">
    <property type="match status" value="1"/>
</dbReference>